<organism evidence="2 3">
    <name type="scientific">Shewanella avicenniae</name>
    <dbReference type="NCBI Taxonomy" id="2814294"/>
    <lineage>
        <taxon>Bacteria</taxon>
        <taxon>Pseudomonadati</taxon>
        <taxon>Pseudomonadota</taxon>
        <taxon>Gammaproteobacteria</taxon>
        <taxon>Alteromonadales</taxon>
        <taxon>Shewanellaceae</taxon>
        <taxon>Shewanella</taxon>
    </lineage>
</organism>
<protein>
    <submittedName>
        <fullName evidence="2">DUF3016 domain-containing protein</fullName>
    </submittedName>
</protein>
<name>A0ABX7QPC9_9GAMM</name>
<dbReference type="Proteomes" id="UP000662770">
    <property type="component" value="Chromosome"/>
</dbReference>
<reference evidence="2 3" key="1">
    <citation type="submission" date="2021-03" db="EMBL/GenBank/DDBJ databases">
        <title>Novel species identification of genus Shewanella.</title>
        <authorList>
            <person name="Liu G."/>
            <person name="Zhang Q."/>
        </authorList>
    </citation>
    <scope>NUCLEOTIDE SEQUENCE [LARGE SCALE GENOMIC DNA]</scope>
    <source>
        <strain evidence="2 3">FJAT-51800</strain>
    </source>
</reference>
<evidence type="ECO:0000313" key="2">
    <source>
        <dbReference type="EMBL" id="QSX33327.1"/>
    </source>
</evidence>
<evidence type="ECO:0000256" key="1">
    <source>
        <dbReference type="SAM" id="SignalP"/>
    </source>
</evidence>
<dbReference type="Pfam" id="PF11454">
    <property type="entry name" value="DUF3016"/>
    <property type="match status" value="1"/>
</dbReference>
<dbReference type="InterPro" id="IPR021557">
    <property type="entry name" value="DUF3016"/>
</dbReference>
<dbReference type="EMBL" id="CP071503">
    <property type="protein sequence ID" value="QSX33327.1"/>
    <property type="molecule type" value="Genomic_DNA"/>
</dbReference>
<keyword evidence="3" id="KW-1185">Reference proteome</keyword>
<accession>A0ABX7QPC9</accession>
<feature type="chain" id="PRO_5046916780" evidence="1">
    <location>
        <begin position="22"/>
        <end position="176"/>
    </location>
</feature>
<evidence type="ECO:0000313" key="3">
    <source>
        <dbReference type="Proteomes" id="UP000662770"/>
    </source>
</evidence>
<gene>
    <name evidence="2" type="ORF">JYB87_16640</name>
</gene>
<proteinExistence type="predicted"/>
<sequence length="176" mass="19544">MKVGLLIAGLFFAGLTTTATADEAAANNITEAGVVKIEWQAPEKYRDVRSATENRAVYRQRVFEALTKSLDKNASKLLKSGEKLELVVTDLDLAGDVLPTFGAATVNEIRVVKQIYPPRISFSYRVLEGEQVIMVGSENLRDMGFMDHTSMNDSDSLRYEKAMLEAWLRKTVVPKA</sequence>
<feature type="signal peptide" evidence="1">
    <location>
        <begin position="1"/>
        <end position="21"/>
    </location>
</feature>
<keyword evidence="1" id="KW-0732">Signal</keyword>
<dbReference type="RefSeq" id="WP_207354560.1">
    <property type="nucleotide sequence ID" value="NZ_CP071503.1"/>
</dbReference>